<dbReference type="AlphaFoldDB" id="A0A221KD47"/>
<dbReference type="SMART" id="SM00342">
    <property type="entry name" value="HTH_ARAC"/>
    <property type="match status" value="1"/>
</dbReference>
<protein>
    <submittedName>
        <fullName evidence="6">AraC family transcriptional regulator</fullName>
    </submittedName>
</protein>
<keyword evidence="7" id="KW-1185">Reference proteome</keyword>
<evidence type="ECO:0000256" key="4">
    <source>
        <dbReference type="SAM" id="MobiDB-lite"/>
    </source>
</evidence>
<keyword evidence="3" id="KW-0804">Transcription</keyword>
<evidence type="ECO:0000259" key="5">
    <source>
        <dbReference type="PROSITE" id="PS01124"/>
    </source>
</evidence>
<dbReference type="PANTHER" id="PTHR47894:SF1">
    <property type="entry name" value="HTH-TYPE TRANSCRIPTIONAL REGULATOR VQSM"/>
    <property type="match status" value="1"/>
</dbReference>
<dbReference type="EMBL" id="CP022423">
    <property type="protein sequence ID" value="ASM76952.1"/>
    <property type="molecule type" value="Genomic_DNA"/>
</dbReference>
<dbReference type="InterPro" id="IPR009057">
    <property type="entry name" value="Homeodomain-like_sf"/>
</dbReference>
<feature type="domain" description="HTH araC/xylS-type" evidence="5">
    <location>
        <begin position="241"/>
        <end position="340"/>
    </location>
</feature>
<dbReference type="GO" id="GO:0000976">
    <property type="term" value="F:transcription cis-regulatory region binding"/>
    <property type="evidence" value="ECO:0007669"/>
    <property type="project" value="TreeGrafter"/>
</dbReference>
<dbReference type="GO" id="GO:0005829">
    <property type="term" value="C:cytosol"/>
    <property type="evidence" value="ECO:0007669"/>
    <property type="project" value="TreeGrafter"/>
</dbReference>
<feature type="region of interest" description="Disordered" evidence="4">
    <location>
        <begin position="341"/>
        <end position="361"/>
    </location>
</feature>
<sequence length="361" mass="40426">MPVLAPPPSTEKDTVSVQFAVCAVRHLPPEARVRVLHAAGIQPELLEQPRVRVPGEAFSALWLGVAREMNDEFFGLDARRMKVGSFSVLAHSLLACGTLERALRQLLRGFAVLLDDVNAELSCDGEHACITLHNRITDAQDRRFAEETLLVMIHGLMCWLVGRRIALTHATFAGPQPEHSAEYALLFCNALSFDTPHTRVFFNAEALPAPVVQTLASLRTFLQNAPQSVFLKYKNEQSWTAKLRRKLRTHQGSQDWPTLEDMAQAFHMAPNTLRRRLEAEGESYQSLKDHLRRDLAIHHLCSSPLGVAEIGALLGFQEPSAFYRAFKRWCGVQPGAYRAQQRLQQARPSGQNVADSPQNLR</sequence>
<dbReference type="Pfam" id="PF12625">
    <property type="entry name" value="Arabinose_bd"/>
    <property type="match status" value="1"/>
</dbReference>
<dbReference type="Proteomes" id="UP000199729">
    <property type="component" value="Chromosome"/>
</dbReference>
<evidence type="ECO:0000256" key="1">
    <source>
        <dbReference type="ARBA" id="ARBA00023015"/>
    </source>
</evidence>
<evidence type="ECO:0000256" key="3">
    <source>
        <dbReference type="ARBA" id="ARBA00023163"/>
    </source>
</evidence>
<gene>
    <name evidence="6" type="ORF">VITFI_CDS1174</name>
</gene>
<feature type="compositionally biased region" description="Polar residues" evidence="4">
    <location>
        <begin position="348"/>
        <end position="361"/>
    </location>
</feature>
<dbReference type="PROSITE" id="PS01124">
    <property type="entry name" value="HTH_ARAC_FAMILY_2"/>
    <property type="match status" value="1"/>
</dbReference>
<dbReference type="InterPro" id="IPR032687">
    <property type="entry name" value="AraC-type_N"/>
</dbReference>
<evidence type="ECO:0000313" key="6">
    <source>
        <dbReference type="EMBL" id="ASM76952.1"/>
    </source>
</evidence>
<keyword evidence="2" id="KW-0238">DNA-binding</keyword>
<dbReference type="Gene3D" id="1.10.10.60">
    <property type="entry name" value="Homeodomain-like"/>
    <property type="match status" value="1"/>
</dbReference>
<dbReference type="SUPFAM" id="SSF46689">
    <property type="entry name" value="Homeodomain-like"/>
    <property type="match status" value="1"/>
</dbReference>
<keyword evidence="1" id="KW-0805">Transcription regulation</keyword>
<reference evidence="6 7" key="1">
    <citation type="submission" date="2017-07" db="EMBL/GenBank/DDBJ databases">
        <title>Complete Genome Sequence of the cosmetic ferment Vitreoscilla filiformis (ATCC15551).</title>
        <authorList>
            <person name="Contreras S."/>
            <person name="Sagory-Zalkind P."/>
            <person name="Blanquart H."/>
            <person name="Iltis A."/>
            <person name="Morand S.C."/>
        </authorList>
    </citation>
    <scope>NUCLEOTIDE SEQUENCE [LARGE SCALE GENOMIC DNA]</scope>
    <source>
        <strain evidence="6 7">ATCC 15551</strain>
    </source>
</reference>
<accession>A0A221KD47</accession>
<evidence type="ECO:0000313" key="7">
    <source>
        <dbReference type="Proteomes" id="UP000199729"/>
    </source>
</evidence>
<dbReference type="PANTHER" id="PTHR47894">
    <property type="entry name" value="HTH-TYPE TRANSCRIPTIONAL REGULATOR GADX"/>
    <property type="match status" value="1"/>
</dbReference>
<name>A0A221KD47_VITFI</name>
<dbReference type="InterPro" id="IPR018060">
    <property type="entry name" value="HTH_AraC"/>
</dbReference>
<evidence type="ECO:0000256" key="2">
    <source>
        <dbReference type="ARBA" id="ARBA00023125"/>
    </source>
</evidence>
<organism evidence="6 7">
    <name type="scientific">Vitreoscilla filiformis</name>
    <dbReference type="NCBI Taxonomy" id="63"/>
    <lineage>
        <taxon>Bacteria</taxon>
        <taxon>Pseudomonadati</taxon>
        <taxon>Pseudomonadota</taxon>
        <taxon>Betaproteobacteria</taxon>
        <taxon>Neisseriales</taxon>
        <taxon>Neisseriaceae</taxon>
        <taxon>Vitreoscilla</taxon>
    </lineage>
</organism>
<dbReference type="GO" id="GO:0003700">
    <property type="term" value="F:DNA-binding transcription factor activity"/>
    <property type="evidence" value="ECO:0007669"/>
    <property type="project" value="InterPro"/>
</dbReference>
<proteinExistence type="predicted"/>
<dbReference type="KEGG" id="vff:VITFI_CDS1174"/>
<dbReference type="Pfam" id="PF12833">
    <property type="entry name" value="HTH_18"/>
    <property type="match status" value="1"/>
</dbReference>